<evidence type="ECO:0000259" key="20">
    <source>
        <dbReference type="Pfam" id="PF12777"/>
    </source>
</evidence>
<dbReference type="FunFam" id="1.20.1270.280:FF:000001">
    <property type="entry name" value="dynein heavy chain 7, axonemal"/>
    <property type="match status" value="1"/>
</dbReference>
<keyword evidence="13" id="KW-0505">Motor protein</keyword>
<dbReference type="FunFam" id="1.10.8.1220:FF:000001">
    <property type="entry name" value="Dynein axonemal heavy chain 5"/>
    <property type="match status" value="1"/>
</dbReference>
<dbReference type="Gene3D" id="1.10.8.720">
    <property type="entry name" value="Region D6 of dynein motor"/>
    <property type="match status" value="1"/>
</dbReference>
<dbReference type="InterPro" id="IPR041466">
    <property type="entry name" value="Dynein_AAA5_ext"/>
</dbReference>
<dbReference type="Gramene" id="Mp6g02360.1">
    <property type="protein sequence ID" value="Mp6g02360.1.cds"/>
    <property type="gene ID" value="Mp6g02360"/>
</dbReference>
<dbReference type="Gene3D" id="1.20.1270.280">
    <property type="match status" value="1"/>
</dbReference>
<dbReference type="Gene3D" id="1.10.472.130">
    <property type="match status" value="1"/>
</dbReference>
<dbReference type="InterPro" id="IPR035706">
    <property type="entry name" value="AAA_9"/>
</dbReference>
<keyword evidence="10" id="KW-0243">Dynein</keyword>
<dbReference type="InterPro" id="IPR024317">
    <property type="entry name" value="Dynein_heavy_chain_D4_dom"/>
</dbReference>
<keyword evidence="11 16" id="KW-0175">Coiled coil</keyword>
<reference evidence="28" key="1">
    <citation type="journal article" date="2017" name="Cell">
        <title>Insights into land plant evolution garnered from the Marchantia polymorpha genome.</title>
        <authorList>
            <person name="Bowman J.L."/>
            <person name="Kohchi T."/>
            <person name="Yamato K.T."/>
            <person name="Jenkins J."/>
            <person name="Shu S."/>
            <person name="Ishizaki K."/>
            <person name="Yamaoka S."/>
            <person name="Nishihama R."/>
            <person name="Nakamura Y."/>
            <person name="Berger F."/>
            <person name="Adam C."/>
            <person name="Aki S.S."/>
            <person name="Althoff F."/>
            <person name="Araki T."/>
            <person name="Arteaga-Vazquez M.A."/>
            <person name="Balasubrmanian S."/>
            <person name="Barry K."/>
            <person name="Bauer D."/>
            <person name="Boehm C.R."/>
            <person name="Briginshaw L."/>
            <person name="Caballero-Perez J."/>
            <person name="Catarino B."/>
            <person name="Chen F."/>
            <person name="Chiyoda S."/>
            <person name="Chovatia M."/>
            <person name="Davies K.M."/>
            <person name="Delmans M."/>
            <person name="Demura T."/>
            <person name="Dierschke T."/>
            <person name="Dolan L."/>
            <person name="Dorantes-Acosta A.E."/>
            <person name="Eklund D.M."/>
            <person name="Florent S.N."/>
            <person name="Flores-Sandoval E."/>
            <person name="Fujiyama A."/>
            <person name="Fukuzawa H."/>
            <person name="Galik B."/>
            <person name="Grimanelli D."/>
            <person name="Grimwood J."/>
            <person name="Grossniklaus U."/>
            <person name="Hamada T."/>
            <person name="Haseloff J."/>
            <person name="Hetherington A.J."/>
            <person name="Higo A."/>
            <person name="Hirakawa Y."/>
            <person name="Hundley H.N."/>
            <person name="Ikeda Y."/>
            <person name="Inoue K."/>
            <person name="Inoue S.I."/>
            <person name="Ishida S."/>
            <person name="Jia Q."/>
            <person name="Kakita M."/>
            <person name="Kanazawa T."/>
            <person name="Kawai Y."/>
            <person name="Kawashima T."/>
            <person name="Kennedy M."/>
            <person name="Kinose K."/>
            <person name="Kinoshita T."/>
            <person name="Kohara Y."/>
            <person name="Koide E."/>
            <person name="Komatsu K."/>
            <person name="Kopischke S."/>
            <person name="Kubo M."/>
            <person name="Kyozuka J."/>
            <person name="Lagercrantz U."/>
            <person name="Lin S.S."/>
            <person name="Lindquist E."/>
            <person name="Lipzen A.M."/>
            <person name="Lu C.W."/>
            <person name="De Luna E."/>
            <person name="Martienssen R.A."/>
            <person name="Minamino N."/>
            <person name="Mizutani M."/>
            <person name="Mizutani M."/>
            <person name="Mochizuki N."/>
            <person name="Monte I."/>
            <person name="Mosher R."/>
            <person name="Nagasaki H."/>
            <person name="Nakagami H."/>
            <person name="Naramoto S."/>
            <person name="Nishitani K."/>
            <person name="Ohtani M."/>
            <person name="Okamoto T."/>
            <person name="Okumura M."/>
            <person name="Phillips J."/>
            <person name="Pollak B."/>
            <person name="Reinders A."/>
            <person name="Rovekamp M."/>
            <person name="Sano R."/>
            <person name="Sawa S."/>
            <person name="Schmid M.W."/>
            <person name="Shirakawa M."/>
            <person name="Solano R."/>
            <person name="Spunde A."/>
            <person name="Suetsugu N."/>
            <person name="Sugano S."/>
            <person name="Sugiyama A."/>
            <person name="Sun R."/>
            <person name="Suzuki Y."/>
            <person name="Takenaka M."/>
            <person name="Takezawa D."/>
            <person name="Tomogane H."/>
            <person name="Tsuzuki M."/>
            <person name="Ueda T."/>
            <person name="Umeda M."/>
            <person name="Ward J.M."/>
            <person name="Watanabe Y."/>
            <person name="Yazaki K."/>
            <person name="Yokoyama R."/>
            <person name="Yoshitake Y."/>
            <person name="Yotsui I."/>
            <person name="Zachgo S."/>
            <person name="Schmutz J."/>
        </authorList>
    </citation>
    <scope>NUCLEOTIDE SEQUENCE [LARGE SCALE GENOMIC DNA]</scope>
    <source>
        <strain evidence="28">Tak-1</strain>
    </source>
</reference>
<keyword evidence="4" id="KW-0493">Microtubule</keyword>
<evidence type="ECO:0000256" key="8">
    <source>
        <dbReference type="ARBA" id="ARBA00022840"/>
    </source>
</evidence>
<evidence type="ECO:0000256" key="3">
    <source>
        <dbReference type="ARBA" id="ARBA00022490"/>
    </source>
</evidence>
<dbReference type="Pfam" id="PF12777">
    <property type="entry name" value="MT"/>
    <property type="match status" value="1"/>
</dbReference>
<evidence type="ECO:0000256" key="16">
    <source>
        <dbReference type="SAM" id="Coils"/>
    </source>
</evidence>
<feature type="domain" description="Dynein heavy chain AAA 5 extension" evidence="23">
    <location>
        <begin position="1706"/>
        <end position="1848"/>
    </location>
</feature>
<dbReference type="InterPro" id="IPR035699">
    <property type="entry name" value="AAA_6"/>
</dbReference>
<dbReference type="GO" id="GO:0060271">
    <property type="term" value="P:cilium assembly"/>
    <property type="evidence" value="ECO:0007669"/>
    <property type="project" value="UniProtKB-ARBA"/>
</dbReference>
<dbReference type="InterPro" id="IPR042219">
    <property type="entry name" value="AAA_lid_11_sf"/>
</dbReference>
<dbReference type="FunFam" id="1.20.920.30:FF:000002">
    <property type="entry name" value="Dynein axonemal heavy chain 3"/>
    <property type="match status" value="1"/>
</dbReference>
<keyword evidence="5" id="KW-0677">Repeat</keyword>
<dbReference type="Gene3D" id="1.20.58.1120">
    <property type="match status" value="1"/>
</dbReference>
<dbReference type="Gene3D" id="1.10.8.1220">
    <property type="match status" value="1"/>
</dbReference>
<dbReference type="InterPro" id="IPR026983">
    <property type="entry name" value="DHC"/>
</dbReference>
<dbReference type="GO" id="GO:0005874">
    <property type="term" value="C:microtubule"/>
    <property type="evidence" value="ECO:0007669"/>
    <property type="project" value="UniProtKB-KW"/>
</dbReference>
<evidence type="ECO:0000256" key="10">
    <source>
        <dbReference type="ARBA" id="ARBA00023017"/>
    </source>
</evidence>
<dbReference type="Gene3D" id="1.20.920.30">
    <property type="match status" value="1"/>
</dbReference>
<dbReference type="GO" id="GO:0008569">
    <property type="term" value="F:minus-end-directed microtubule motor activity"/>
    <property type="evidence" value="ECO:0007669"/>
    <property type="project" value="InterPro"/>
</dbReference>
<evidence type="ECO:0000256" key="5">
    <source>
        <dbReference type="ARBA" id="ARBA00022737"/>
    </source>
</evidence>
<dbReference type="PANTHER" id="PTHR45703:SF35">
    <property type="entry name" value="DYNEIN HEAVY CHAIN"/>
    <property type="match status" value="1"/>
</dbReference>
<dbReference type="Gene3D" id="1.10.8.710">
    <property type="match status" value="1"/>
</dbReference>
<dbReference type="InterPro" id="IPR004273">
    <property type="entry name" value="Dynein_heavy_D6_P-loop"/>
</dbReference>
<dbReference type="Pfam" id="PF03028">
    <property type="entry name" value="Dynein_heavy"/>
    <property type="match status" value="1"/>
</dbReference>
<feature type="domain" description="Dynein heavy chain AAA module D4" evidence="21">
    <location>
        <begin position="2231"/>
        <end position="2491"/>
    </location>
</feature>
<dbReference type="FunFam" id="3.20.180.20:FF:000003">
    <property type="entry name" value="Dynein heavy chain 12, axonemal"/>
    <property type="match status" value="1"/>
</dbReference>
<dbReference type="Pfam" id="PF12775">
    <property type="entry name" value="AAA_7"/>
    <property type="match status" value="1"/>
</dbReference>
<dbReference type="Pfam" id="PF18199">
    <property type="entry name" value="Dynein_C"/>
    <property type="match status" value="1"/>
</dbReference>
<evidence type="ECO:0000259" key="22">
    <source>
        <dbReference type="Pfam" id="PF12781"/>
    </source>
</evidence>
<evidence type="ECO:0000259" key="24">
    <source>
        <dbReference type="Pfam" id="PF17857"/>
    </source>
</evidence>
<evidence type="ECO:0000259" key="21">
    <source>
        <dbReference type="Pfam" id="PF12780"/>
    </source>
</evidence>
<dbReference type="FunFam" id="3.40.50.300:FF:002141">
    <property type="entry name" value="Dynein heavy chain"/>
    <property type="match status" value="1"/>
</dbReference>
<dbReference type="GO" id="GO:0051959">
    <property type="term" value="F:dynein light intermediate chain binding"/>
    <property type="evidence" value="ECO:0007669"/>
    <property type="project" value="InterPro"/>
</dbReference>
<keyword evidence="28" id="KW-1185">Reference proteome</keyword>
<gene>
    <name evidence="27" type="ORF">MARPO_0035s0021</name>
</gene>
<dbReference type="Gene3D" id="1.20.920.20">
    <property type="match status" value="1"/>
</dbReference>
<dbReference type="Gene3D" id="1.20.140.100">
    <property type="entry name" value="Dynein heavy chain, N-terminal domain 2"/>
    <property type="match status" value="1"/>
</dbReference>
<evidence type="ECO:0000259" key="25">
    <source>
        <dbReference type="Pfam" id="PF18198"/>
    </source>
</evidence>
<feature type="domain" description="Dynein heavy chain AAA lid" evidence="25">
    <location>
        <begin position="3492"/>
        <end position="3632"/>
    </location>
</feature>
<dbReference type="FunFam" id="1.20.140.100:FF:000004">
    <property type="entry name" value="Dynein axonemal heavy chain 6"/>
    <property type="match status" value="1"/>
</dbReference>
<dbReference type="FunFam" id="1.10.287.2620:FF:000002">
    <property type="entry name" value="Dynein heavy chain 2, axonemal"/>
    <property type="match status" value="1"/>
</dbReference>
<evidence type="ECO:0000259" key="26">
    <source>
        <dbReference type="Pfam" id="PF18199"/>
    </source>
</evidence>
<dbReference type="OrthoDB" id="5593012at2759"/>
<dbReference type="InterPro" id="IPR041589">
    <property type="entry name" value="DNAH3_AAA_lid_1"/>
</dbReference>
<dbReference type="FunFam" id="1.20.920.20:FF:000006">
    <property type="entry name" value="Dynein, axonemal, heavy chain 6"/>
    <property type="match status" value="1"/>
</dbReference>
<dbReference type="Gene3D" id="1.10.287.2620">
    <property type="match status" value="1"/>
</dbReference>
<dbReference type="FunFam" id="1.20.58.1120:FF:000005">
    <property type="entry name" value="Dynein, axonemal, heavy chain 12"/>
    <property type="match status" value="1"/>
</dbReference>
<feature type="domain" description="Dynein heavy chain coiled coil stalk" evidence="20">
    <location>
        <begin position="2505"/>
        <end position="2849"/>
    </location>
</feature>
<name>A0A2R6X537_MARPO</name>
<evidence type="ECO:0000259" key="17">
    <source>
        <dbReference type="Pfam" id="PF03028"/>
    </source>
</evidence>
<comment type="subcellular location">
    <subcellularLocation>
        <location evidence="1">Cytoplasm</location>
        <location evidence="1">Cytoskeleton</location>
        <location evidence="1">Flagellum axoneme</location>
    </subcellularLocation>
</comment>
<dbReference type="Pfam" id="PF08393">
    <property type="entry name" value="DHC_N2"/>
    <property type="match status" value="1"/>
</dbReference>
<organism evidence="27 28">
    <name type="scientific">Marchantia polymorpha</name>
    <name type="common">Common liverwort</name>
    <name type="synonym">Marchantia aquatica</name>
    <dbReference type="NCBI Taxonomy" id="3197"/>
    <lineage>
        <taxon>Eukaryota</taxon>
        <taxon>Viridiplantae</taxon>
        <taxon>Streptophyta</taxon>
        <taxon>Embryophyta</taxon>
        <taxon>Marchantiophyta</taxon>
        <taxon>Marchantiopsida</taxon>
        <taxon>Marchantiidae</taxon>
        <taxon>Marchantiales</taxon>
        <taxon>Marchantiaceae</taxon>
        <taxon>Marchantia</taxon>
    </lineage>
</organism>
<dbReference type="FunFam" id="3.40.50.300:FF:000362">
    <property type="entry name" value="Dynein, axonemal, heavy chain 6"/>
    <property type="match status" value="1"/>
</dbReference>
<dbReference type="Gene3D" id="6.10.140.1060">
    <property type="match status" value="1"/>
</dbReference>
<proteinExistence type="inferred from homology"/>
<evidence type="ECO:0000256" key="14">
    <source>
        <dbReference type="ARBA" id="ARBA00023212"/>
    </source>
</evidence>
<feature type="domain" description="Dynein heavy chain region D6 P-loop" evidence="17">
    <location>
        <begin position="3344"/>
        <end position="3457"/>
    </location>
</feature>
<dbReference type="InterPro" id="IPR042228">
    <property type="entry name" value="Dynein_linker_3"/>
</dbReference>
<feature type="domain" description="Dynein heavy chain hydrolytic ATP-binding dynein motor region" evidence="19">
    <location>
        <begin position="1214"/>
        <end position="1540"/>
    </location>
</feature>
<dbReference type="GO" id="GO:0045505">
    <property type="term" value="F:dynein intermediate chain binding"/>
    <property type="evidence" value="ECO:0007669"/>
    <property type="project" value="InterPro"/>
</dbReference>
<dbReference type="EMBL" id="KZ772707">
    <property type="protein sequence ID" value="PTQ41213.1"/>
    <property type="molecule type" value="Genomic_DNA"/>
</dbReference>
<dbReference type="InterPro" id="IPR043160">
    <property type="entry name" value="Dynein_C_barrel"/>
</dbReference>
<dbReference type="OMA" id="FHDSPYA"/>
<evidence type="ECO:0000256" key="13">
    <source>
        <dbReference type="ARBA" id="ARBA00023175"/>
    </source>
</evidence>
<evidence type="ECO:0000313" key="27">
    <source>
        <dbReference type="EMBL" id="PTQ41213.1"/>
    </source>
</evidence>
<feature type="domain" description="Dynein heavy chain 3 AAA+ lid" evidence="24">
    <location>
        <begin position="2068"/>
        <end position="2167"/>
    </location>
</feature>
<dbReference type="Pfam" id="PF18198">
    <property type="entry name" value="AAA_lid_11"/>
    <property type="match status" value="1"/>
</dbReference>
<sequence length="3946" mass="446422">MKRKKEDRPDPRVDLVLDYVKTGDDAVRFFMENEGRNRVKVFYCNRAKTGKAYQPYDMVVVPRAEVESEHFSFSFDGVVHIETRAGNRRNGTFTPMEEWMREKYVFLLLRRIPFFGNYYTQKSFNIWRKHIGQRHFARVRDALVQKLFFAKPAFLAALCQIAAHVDKLSELAMLNLTTNRLYNYDEFSTLQTEQRLTNVSPAMELITEKVQEILATICLEAKKQAKIYRESVRDEAELDDTIGVNLHQTRGSKVQSMVSIKQEKIERAKTYRRVVAEEKMLGNFIRLADYMFVEGLAHRAITATMELLSVLDFCRTSTDKSPKGVFLTTVTFGETAITFTPDEADILHVVNNAMDGVVQVVQSAPRILHMRVFLPFLETKFNEINPHSIVKMTPFFSQLREAIDHVVKSDFEEARKYSQIFEQHRALYAFGESWNYETYATEKHTVRQYREELARQREWRIELERMRTANVVGILHVDSRSLRNSLISITVRTLELVKGLLVTNARKDALTALAAFQERAKQLDVRPSALDDFVEYVKLYERMMEQTFRKAALLDASIVDDMYELLHAYQVKVPTQDQVKLDDLHDVVMRYEDSLEAAYAHIQENKAAMMDDLDKKVTACSEELLNILGTLHSRKYLIPESDPVEVVSDLVAINKRLVEIRETTETYKGYQSLFQMAVDDMSNLTLTEKEFSLRWNVWRALNDWIIMTTNWRMAPVDQLKASEVTGKTEEYGKDAYRMGKANKEDTVVFRLKDTIEEFRKIVPIIEEVANPALKPRHWKVIFELLGKEYNPEVPFSTNDLLGFNIMDQIEEVRNISGAASKEYSFEKSLDKMLKDWDGVKFVVLPYKDSGTFIVGGIDDIQTILDDQVVKILSMCASPFVKHFEKEATTWRKIVLDLQALVDNWTECQATWQYLGPIFGSRDIMRQMPTEGEMFQTVDQTWRDVMKKTNANPEALVAAKDTERLAKLIEANRLLEVINKGLAQYLEVKRVAFPRFFFLSNDEMLEILSETKDPLRVQPHLKKCFEGIDSLKFEHNLDVTAIISAEGETVQIVDKFNPQTSQGAVEKWLLQVEEQMLMAVQDQCLKGVTAYATTARTKWVLEWPGQVVLVVSAIYWTQAATEAILKGGQALPDFETFCTNQLGDIVNLVRGNLTSLNRMTLSALVVMDVHARDTIAVLASAKVTTETDFLWQSQLRMYWEQNTCWVRMMNAGIEYGYEYLGNSSRLVITPLTDRCYRTLMGAIHLGMGGAPEGPAGTGKTETTKDLAKALARQCVVFNCSDSLDYLAMAKFFKGLAASGAWACFDEFNRIDLEVLSVIAQQVLEIQIAVQNRVKTFTFEGTELTLKHSCNVFITMNPGYAGRSELPDNLKALFRTVAMMVPDYAMISEIMLYSGGYLLARDCARKIVATYRLCSEQLSSQEHYDYGMRAVMAVLRAATNLKQRYPDEDELVLMLRSIIDVNLCKFLSQDVPLFNGIVSDLFPGVVLPAPDYTLIDKAIKENCASMNLQPTLYFMTKIIQLYEMIIVRHGLMLVGLSYSGKTCCLRVLQRALTDMSTWGNNNERAVQIATVNPKSVTMGQLYGQADNVTQEWADGVLAVRFREQASNPNKDRKWLVLDGPVDAIWIENMNTVLDDNKKLCLPNSEIIQMSSSMNMIFEVGDLAVASPATVSRCGMVYLEPHQLGWHPLMVSWISTLPACFPANIKTHLRGLFEWMVNACLRFVRKSVKEISPTGDTALVVSLMRTFYSLIDEVKTEDGVKALGVDKLAIWVDSLFIFSLVWSIGSTGETDARTAFDELLRKLATGISPEGYELVIPLPHEALNAPMMPSAHTVHDFMFDKITAKWKLWTDTIVPPEIPETATYDQMIIPTKDQMRYTFLLDKAIAYGSPFLLVGGTGTGKSVYVNRHLLKGLSKEKFNTILVCFSARTSANMVQNQIDGQLDRRKRGTYGPPAGKTCIIFVDDLNMPQPEVYGAQPPIELLRQYMDFGGWYGRDCVFRNIIDVLFVSAMGPPGGGRNLVTQRYLRHFNQVGVSQVSGESLVLIFSTILNWHLCTKFEYPRDVVDLAGHVIDATMEIYDNARTKLLPTPTKSHYTFNLRDYARVIQGLMLQDPQTVPAGKDGAKQYIRLWVHEVLRVFYDRLVDNHDRDWLLTFTKELVLKYFNEDFDKLFQHLLSPPKVQTVTQFELRSCFFGDFIIEDPDNRVYDEIKDIPNLMAVVENYLKDFNGVSKRPMNLAIFLFAVEHVSRICRLLKQPGGHMLLVGVGGSGRQSLTRLSASIYQMEVFQVEISKGYTKVEWREDLMGMLKKAGAEPGRPAVFLFSDTQITDEGFVEDINNLLNSGEVPNMFPADEKAQIVEIARDKAAKEGKLLETMMEIWKYFVDKCKQNLHVMLCMSPVGQAFKDRLRQFPSLVNCCTIDWFQEWPSDALEAVAVKFLKAMDLEDWIRDSIVQICKAFHETVRVYSLQFKEKLGRQNYLTPTSYLELINTFQSLLAKTRQENLKQRSRYEVGLDKLASSAQQVAVMQTELTALMPKLVVTVAEVEKLMAVVEKEKQEKVEPKKQIVLRDEAEASRQANDAKVIKDECEAALSVALPVLNEALGALDTLSANDINYVKKLTNPPAAIKLVMEAVCVILEVKPVKMPDGKGGSIMDYWKPSVLLLNNKDFLLSLKDYDKDNIEPKVIAKIRSVYTSNPEFTPAKAANASTAAEGLCKWIIAMDKYDTVARVVAPKKQKLAAAEAAYEEVMKGLRGKQAELKGILDELAKLEKELETNMLKKEGLQHEVKMCTVKIERAEQLIGGLGGERTRWIAAAKHLTEIYPDLTGDALVAAGIIAYLGAFTASYRDEIVDSWMKLIKKEKIPHSPTFTFRGSLGNPVHIRQWVIAGLPNDSVSVDNGIIVANSRRWPLMIDPQGQANKWIRNMERERNLQIIKLGDSNYIRTLENAIQFGLPVLLENIGEELDPALEPLLLKQIFKSAGVMCIRLGDATIEYHQDFRFYITTKLRNPHYLPETQVKVSLLNFMITKDGLSDQLLGVVVAKERPDLEQQKSELVLQGAENKRRLKELEDQILEVLSSSEGNILEDETAIKIISEAKVVGNDITVKQGLAEVTEKSIDEARKAYQSCGYYTAVLFFCISDLANIDPMYQYSLPWFVSLFINSILSSEKCPDVEKRLDIIQIHFLYSLYCNVCRSLFEKDKLLFSCLLTSRILEMKKEITSQEWMFLLTGGMASGDDPPNPAKDWLLDKSWGELNRLGKIEVFNGIVKHFLSNTKDWRELFEALEPHKFKLPGPFAERLTPFQKLLVYRCIRPDKVVPAMQDFVTLKLGPQFVIPPSFNLDACYKDSSATCPLIFVLSAGSDPTAALLSYAAEKEMADKVAPISLGQGQGPKATVMINDASVAGSWVLLQNCHLAPSWMPSLERICEHFSPDTVHADFRLWMTSYPSPKFPIAVLQNGVKMTNEPPKGLRANMKRSYGLDPLSNEDFFESCKKGGVFKSFLFGLAYFHGVVQERRTFGPLGWNIPYGFDDGDLRISVRQLHMFVNESAEGVLPLDALQYVTGECNYGGRVTDDKDRLLLNTILKNVYCQEMTQVGYKLSESGIYATPPEGDLKSYLDVIESYPLITMPEAFGLHSNADITKDMNGTTLILSSLLLTSADAVSTGGGGAGGGGAGEGVAAVVKDILKSLPPNFDIEACELKYPVLYEESMNTVLSQEMTRFNKLLDRIRTSLLSMEKAIAGLILMSAELEVAYRSIAVNQVPAMWAKVSYPSMKPLSSYIKDLYERVAVLKNWFDHGRPAVSWVSGFFFAQSFMTAALQNYARRKKLAIDGIAFDFTMMDSDPKKTADEGVYIKGLYLEGCSWDVSAKVLCESKPKVIYVTAPTVWLRPMAIVDIPPSKTYNCPVYRTAERRGVLATTGHSTNFLMSIRMPTTKPPSHWTKRGVAMLCSLSD</sequence>
<evidence type="ECO:0000259" key="18">
    <source>
        <dbReference type="Pfam" id="PF08393"/>
    </source>
</evidence>
<dbReference type="Pfam" id="PF17852">
    <property type="entry name" value="Dynein_AAA_lid"/>
    <property type="match status" value="1"/>
</dbReference>
<keyword evidence="14" id="KW-0206">Cytoskeleton</keyword>
<dbReference type="FunFam" id="3.40.50.300:FF:000044">
    <property type="entry name" value="Dynein heavy chain 5, axonemal"/>
    <property type="match status" value="1"/>
</dbReference>
<dbReference type="InterPro" id="IPR043157">
    <property type="entry name" value="Dynein_AAA1S"/>
</dbReference>
<dbReference type="FunFam" id="1.10.8.710:FF:000004">
    <property type="entry name" value="Dynein axonemal heavy chain 6"/>
    <property type="match status" value="1"/>
</dbReference>
<keyword evidence="3" id="KW-0963">Cytoplasm</keyword>
<keyword evidence="9" id="KW-0282">Flagellum</keyword>
<comment type="similarity">
    <text evidence="2">Belongs to the dynein heavy chain family.</text>
</comment>
<dbReference type="Pfam" id="PF12774">
    <property type="entry name" value="AAA_6"/>
    <property type="match status" value="1"/>
</dbReference>
<dbReference type="FunFam" id="3.40.50.300:FF:000223">
    <property type="entry name" value="Dynein heavy chain 3, axonemal"/>
    <property type="match status" value="1"/>
</dbReference>
<dbReference type="SUPFAM" id="SSF52540">
    <property type="entry name" value="P-loop containing nucleoside triphosphate hydrolases"/>
    <property type="match status" value="4"/>
</dbReference>
<keyword evidence="12" id="KW-0969">Cilium</keyword>
<keyword evidence="15" id="KW-0966">Cell projection</keyword>
<keyword evidence="7" id="KW-0970">Cilium biogenesis/degradation</keyword>
<dbReference type="Gene3D" id="3.10.490.20">
    <property type="match status" value="1"/>
</dbReference>
<dbReference type="FunFam" id="3.40.50.300:FF:001328">
    <property type="entry name" value="Dynein heavy chain 6, axonemal"/>
    <property type="match status" value="1"/>
</dbReference>
<dbReference type="InterPro" id="IPR041658">
    <property type="entry name" value="AAA_lid_11"/>
</dbReference>
<dbReference type="InterPro" id="IPR041228">
    <property type="entry name" value="Dynein_C"/>
</dbReference>
<dbReference type="Pfam" id="PF17857">
    <property type="entry name" value="AAA_lid_1"/>
    <property type="match status" value="1"/>
</dbReference>
<evidence type="ECO:0000256" key="11">
    <source>
        <dbReference type="ARBA" id="ARBA00023054"/>
    </source>
</evidence>
<dbReference type="FunFam" id="1.10.8.720:FF:000001">
    <property type="entry name" value="dynein heavy chain 7, axonemal"/>
    <property type="match status" value="1"/>
</dbReference>
<dbReference type="Gene3D" id="3.20.180.20">
    <property type="entry name" value="Dynein heavy chain, N-terminal domain 2"/>
    <property type="match status" value="1"/>
</dbReference>
<dbReference type="InterPro" id="IPR042222">
    <property type="entry name" value="Dynein_2_N"/>
</dbReference>
<evidence type="ECO:0000256" key="6">
    <source>
        <dbReference type="ARBA" id="ARBA00022741"/>
    </source>
</evidence>
<dbReference type="Proteomes" id="UP000244005">
    <property type="component" value="Unassembled WGS sequence"/>
</dbReference>
<keyword evidence="8" id="KW-0067">ATP-binding</keyword>
<dbReference type="Pfam" id="PF12780">
    <property type="entry name" value="AAA_8"/>
    <property type="match status" value="1"/>
</dbReference>
<dbReference type="GO" id="GO:0003341">
    <property type="term" value="P:cilium movement"/>
    <property type="evidence" value="ECO:0007669"/>
    <property type="project" value="UniProtKB-ARBA"/>
</dbReference>
<evidence type="ECO:0000256" key="9">
    <source>
        <dbReference type="ARBA" id="ARBA00022846"/>
    </source>
</evidence>
<evidence type="ECO:0000256" key="12">
    <source>
        <dbReference type="ARBA" id="ARBA00023069"/>
    </source>
</evidence>
<evidence type="ECO:0000256" key="2">
    <source>
        <dbReference type="ARBA" id="ARBA00008887"/>
    </source>
</evidence>
<feature type="domain" description="Dynein heavy chain linker" evidence="18">
    <location>
        <begin position="686"/>
        <end position="1083"/>
    </location>
</feature>
<evidence type="ECO:0000256" key="4">
    <source>
        <dbReference type="ARBA" id="ARBA00022701"/>
    </source>
</evidence>
<dbReference type="Pfam" id="PF12781">
    <property type="entry name" value="AAA_9"/>
    <property type="match status" value="1"/>
</dbReference>
<evidence type="ECO:0000259" key="19">
    <source>
        <dbReference type="Pfam" id="PF12774"/>
    </source>
</evidence>
<feature type="domain" description="Dynein heavy chain C-terminal" evidence="26">
    <location>
        <begin position="3641"/>
        <end position="3942"/>
    </location>
</feature>
<feature type="coiled-coil region" evidence="16">
    <location>
        <begin position="2748"/>
        <end position="2796"/>
    </location>
</feature>
<evidence type="ECO:0000313" key="28">
    <source>
        <dbReference type="Proteomes" id="UP000244005"/>
    </source>
</evidence>
<evidence type="ECO:0000256" key="15">
    <source>
        <dbReference type="ARBA" id="ARBA00023273"/>
    </source>
</evidence>
<evidence type="ECO:0000256" key="1">
    <source>
        <dbReference type="ARBA" id="ARBA00004611"/>
    </source>
</evidence>
<dbReference type="PANTHER" id="PTHR45703">
    <property type="entry name" value="DYNEIN HEAVY CHAIN"/>
    <property type="match status" value="1"/>
</dbReference>
<keyword evidence="6" id="KW-0547">Nucleotide-binding</keyword>
<protein>
    <recommendedName>
        <fullName evidence="29">Dynein heavy chain</fullName>
    </recommendedName>
</protein>
<dbReference type="InterPro" id="IPR027417">
    <property type="entry name" value="P-loop_NTPase"/>
</dbReference>
<dbReference type="FunFam" id="3.10.490.20:FF:000001">
    <property type="entry name" value="dynein heavy chain 7, axonemal"/>
    <property type="match status" value="1"/>
</dbReference>
<dbReference type="Gene3D" id="3.40.50.300">
    <property type="entry name" value="P-loop containing nucleotide triphosphate hydrolases"/>
    <property type="match status" value="5"/>
</dbReference>
<evidence type="ECO:0000259" key="23">
    <source>
        <dbReference type="Pfam" id="PF17852"/>
    </source>
</evidence>
<dbReference type="InterPro" id="IPR024743">
    <property type="entry name" value="Dynein_HC_stalk"/>
</dbReference>
<dbReference type="GO" id="GO:0005858">
    <property type="term" value="C:axonemal dynein complex"/>
    <property type="evidence" value="ECO:0007669"/>
    <property type="project" value="UniProtKB-ARBA"/>
</dbReference>
<dbReference type="InterPro" id="IPR013602">
    <property type="entry name" value="Dynein_heavy_linker"/>
</dbReference>
<feature type="domain" description="Dynein heavy chain ATP-binding dynein motor region" evidence="22">
    <location>
        <begin position="2878"/>
        <end position="3098"/>
    </location>
</feature>
<accession>A0A2R6X537</accession>
<evidence type="ECO:0000256" key="7">
    <source>
        <dbReference type="ARBA" id="ARBA00022794"/>
    </source>
</evidence>
<evidence type="ECO:0008006" key="29">
    <source>
        <dbReference type="Google" id="ProtNLM"/>
    </source>
</evidence>
<dbReference type="GO" id="GO:0005524">
    <property type="term" value="F:ATP binding"/>
    <property type="evidence" value="ECO:0007669"/>
    <property type="project" value="UniProtKB-KW"/>
</dbReference>